<comment type="caution">
    <text evidence="2">The sequence shown here is derived from an EMBL/GenBank/DDBJ whole genome shotgun (WGS) entry which is preliminary data.</text>
</comment>
<dbReference type="Proteomes" id="UP001215598">
    <property type="component" value="Unassembled WGS sequence"/>
</dbReference>
<feature type="compositionally biased region" description="Polar residues" evidence="1">
    <location>
        <begin position="164"/>
        <end position="178"/>
    </location>
</feature>
<accession>A0AAD7GN57</accession>
<proteinExistence type="predicted"/>
<name>A0AAD7GN57_9AGAR</name>
<feature type="region of interest" description="Disordered" evidence="1">
    <location>
        <begin position="146"/>
        <end position="178"/>
    </location>
</feature>
<evidence type="ECO:0000313" key="3">
    <source>
        <dbReference type="Proteomes" id="UP001215598"/>
    </source>
</evidence>
<evidence type="ECO:0000313" key="2">
    <source>
        <dbReference type="EMBL" id="KAJ7696907.1"/>
    </source>
</evidence>
<dbReference type="EMBL" id="JARKIB010000620">
    <property type="protein sequence ID" value="KAJ7696907.1"/>
    <property type="molecule type" value="Genomic_DNA"/>
</dbReference>
<dbReference type="AlphaFoldDB" id="A0AAD7GN57"/>
<gene>
    <name evidence="2" type="ORF">B0H16DRAFT_1484900</name>
</gene>
<sequence length="220" mass="23334">MRDTGECGQWEVAGTESACEKEGENWVVGSCSAGGQGGAVYGGMRKVPKKRSLDRSAEDNELHAVDDEGAVDERRFGVNKVTRSGYLTTLLGSGIATVSQEVSSSRNSTVVAVVLRILHCTGVLVTGSSIPKAAIELPDWVEGRPWPARRGNENGNTSGGVRGHQTSRCHTSANRKVTSDPITLGTSAICVSPPSRRLPSSTAAGNCIELKYLSKFQPLY</sequence>
<organism evidence="2 3">
    <name type="scientific">Mycena metata</name>
    <dbReference type="NCBI Taxonomy" id="1033252"/>
    <lineage>
        <taxon>Eukaryota</taxon>
        <taxon>Fungi</taxon>
        <taxon>Dikarya</taxon>
        <taxon>Basidiomycota</taxon>
        <taxon>Agaricomycotina</taxon>
        <taxon>Agaricomycetes</taxon>
        <taxon>Agaricomycetidae</taxon>
        <taxon>Agaricales</taxon>
        <taxon>Marasmiineae</taxon>
        <taxon>Mycenaceae</taxon>
        <taxon>Mycena</taxon>
    </lineage>
</organism>
<protein>
    <submittedName>
        <fullName evidence="2">Uncharacterized protein</fullName>
    </submittedName>
</protein>
<keyword evidence="3" id="KW-1185">Reference proteome</keyword>
<reference evidence="2" key="1">
    <citation type="submission" date="2023-03" db="EMBL/GenBank/DDBJ databases">
        <title>Massive genome expansion in bonnet fungi (Mycena s.s.) driven by repeated elements and novel gene families across ecological guilds.</title>
        <authorList>
            <consortium name="Lawrence Berkeley National Laboratory"/>
            <person name="Harder C.B."/>
            <person name="Miyauchi S."/>
            <person name="Viragh M."/>
            <person name="Kuo A."/>
            <person name="Thoen E."/>
            <person name="Andreopoulos B."/>
            <person name="Lu D."/>
            <person name="Skrede I."/>
            <person name="Drula E."/>
            <person name="Henrissat B."/>
            <person name="Morin E."/>
            <person name="Kohler A."/>
            <person name="Barry K."/>
            <person name="LaButti K."/>
            <person name="Morin E."/>
            <person name="Salamov A."/>
            <person name="Lipzen A."/>
            <person name="Mereny Z."/>
            <person name="Hegedus B."/>
            <person name="Baldrian P."/>
            <person name="Stursova M."/>
            <person name="Weitz H."/>
            <person name="Taylor A."/>
            <person name="Grigoriev I.V."/>
            <person name="Nagy L.G."/>
            <person name="Martin F."/>
            <person name="Kauserud H."/>
        </authorList>
    </citation>
    <scope>NUCLEOTIDE SEQUENCE</scope>
    <source>
        <strain evidence="2">CBHHK182m</strain>
    </source>
</reference>
<evidence type="ECO:0000256" key="1">
    <source>
        <dbReference type="SAM" id="MobiDB-lite"/>
    </source>
</evidence>